<dbReference type="AlphaFoldDB" id="A0A150JDC2"/>
<keyword evidence="1" id="KW-0479">Metal-binding</keyword>
<evidence type="ECO:0000313" key="4">
    <source>
        <dbReference type="EMBL" id="KYC58210.1"/>
    </source>
</evidence>
<dbReference type="InterPro" id="IPR051610">
    <property type="entry name" value="GPI/OXD"/>
</dbReference>
<dbReference type="Pfam" id="PF07883">
    <property type="entry name" value="Cupin_2"/>
    <property type="match status" value="1"/>
</dbReference>
<evidence type="ECO:0000256" key="1">
    <source>
        <dbReference type="ARBA" id="ARBA00022723"/>
    </source>
</evidence>
<accession>A0A150JKL5</accession>
<feature type="domain" description="Cupin type-2" evidence="2">
    <location>
        <begin position="42"/>
        <end position="109"/>
    </location>
</feature>
<dbReference type="EMBL" id="LNJE01000004">
    <property type="protein sequence ID" value="KYC58210.1"/>
    <property type="molecule type" value="Genomic_DNA"/>
</dbReference>
<accession>A0A150JDC2</accession>
<dbReference type="InterPro" id="IPR013096">
    <property type="entry name" value="Cupin_2"/>
</dbReference>
<comment type="caution">
    <text evidence="3">The sequence shown here is derived from an EMBL/GenBank/DDBJ whole genome shotgun (WGS) entry which is preliminary data.</text>
</comment>
<dbReference type="InterPro" id="IPR014710">
    <property type="entry name" value="RmlC-like_jellyroll"/>
</dbReference>
<dbReference type="InterPro" id="IPR011051">
    <property type="entry name" value="RmlC_Cupin_sf"/>
</dbReference>
<evidence type="ECO:0000313" key="3">
    <source>
        <dbReference type="EMBL" id="KYC55155.1"/>
    </source>
</evidence>
<dbReference type="PANTHER" id="PTHR35848">
    <property type="entry name" value="OXALATE-BINDING PROTEIN"/>
    <property type="match status" value="1"/>
</dbReference>
<evidence type="ECO:0000313" key="5">
    <source>
        <dbReference type="Proteomes" id="UP000092420"/>
    </source>
</evidence>
<gene>
    <name evidence="3" type="ORF">AN188_00380</name>
    <name evidence="4" type="ORF">APG09_00489</name>
</gene>
<dbReference type="SUPFAM" id="SSF51182">
    <property type="entry name" value="RmlC-like cupins"/>
    <property type="match status" value="1"/>
</dbReference>
<dbReference type="PANTHER" id="PTHR35848:SF6">
    <property type="entry name" value="CUPIN TYPE-2 DOMAIN-CONTAINING PROTEIN"/>
    <property type="match status" value="1"/>
</dbReference>
<reference evidence="3 5" key="1">
    <citation type="journal article" date="2016" name="ISME J.">
        <title>Chasing the elusive Euryarchaeota class WSA2: genomes reveal a uniquely fastidious methyl-reducing methanogen.</title>
        <authorList>
            <person name="Nobu M.K."/>
            <person name="Narihiro T."/>
            <person name="Kuroda K."/>
            <person name="Mei R."/>
            <person name="Liu W.T."/>
        </authorList>
    </citation>
    <scope>NUCLEOTIDE SEQUENCE [LARGE SCALE GENOMIC DNA]</scope>
    <source>
        <strain evidence="3">ADurb1013_Bin02101</strain>
        <strain evidence="4">ADurb1213_Bin02801</strain>
    </source>
</reference>
<dbReference type="GO" id="GO:0046872">
    <property type="term" value="F:metal ion binding"/>
    <property type="evidence" value="ECO:0007669"/>
    <property type="project" value="UniProtKB-KW"/>
</dbReference>
<dbReference type="CDD" id="cd02222">
    <property type="entry name" value="cupin_TM1459-like"/>
    <property type="match status" value="1"/>
</dbReference>
<dbReference type="Proteomes" id="UP000092420">
    <property type="component" value="Unassembled WGS sequence"/>
</dbReference>
<evidence type="ECO:0000259" key="2">
    <source>
        <dbReference type="Pfam" id="PF07883"/>
    </source>
</evidence>
<dbReference type="Gene3D" id="2.60.120.10">
    <property type="entry name" value="Jelly Rolls"/>
    <property type="match status" value="1"/>
</dbReference>
<name>A0A150JDC2_9EURY</name>
<organism evidence="3 5">
    <name type="scientific">Candidatus Methanofastidiosum methylothiophilum</name>
    <dbReference type="NCBI Taxonomy" id="1705564"/>
    <lineage>
        <taxon>Archaea</taxon>
        <taxon>Methanobacteriati</taxon>
        <taxon>Methanobacteriota</taxon>
        <taxon>Stenosarchaea group</taxon>
        <taxon>Candidatus Methanofastidiosia</taxon>
        <taxon>Candidatus Methanofastidiosales</taxon>
        <taxon>Candidatus Methanofastidiosaceae</taxon>
        <taxon>Candidatus Methanofastidiosum</taxon>
    </lineage>
</organism>
<sequence length="114" mass="12993">MIFHKNISEIKENKIDANGARGVSIITLIGEDHGAKNFVMRIMKIEKGGYSPYHEHVWEHENYILKGEGFLRTEKGKNSVKKGDIIYIPPNELHSYVNTGNEDLELICVIPLML</sequence>
<proteinExistence type="predicted"/>
<dbReference type="EMBL" id="LNJB01000003">
    <property type="protein sequence ID" value="KYC55155.1"/>
    <property type="molecule type" value="Genomic_DNA"/>
</dbReference>
<accession>A0A150JLR6</accession>
<protein>
    <recommendedName>
        <fullName evidence="2">Cupin type-2 domain-containing protein</fullName>
    </recommendedName>
</protein>